<accession>A0AAW5R0C5</accession>
<dbReference type="Pfam" id="PF05930">
    <property type="entry name" value="Phage_AlpA"/>
    <property type="match status" value="1"/>
</dbReference>
<dbReference type="RefSeq" id="WP_261616832.1">
    <property type="nucleotide sequence ID" value="NZ_JALIDZ010000006.1"/>
</dbReference>
<reference evidence="1 2" key="1">
    <citation type="submission" date="2022-04" db="EMBL/GenBank/DDBJ databases">
        <authorList>
            <person name="Ye Y.-Q."/>
            <person name="Du Z.-J."/>
        </authorList>
    </citation>
    <scope>NUCLEOTIDE SEQUENCE [LARGE SCALE GENOMIC DNA]</scope>
    <source>
        <strain evidence="1 2">A6E488</strain>
    </source>
</reference>
<organism evidence="1 2">
    <name type="scientific">Microbaculum marinisediminis</name>
    <dbReference type="NCBI Taxonomy" id="2931392"/>
    <lineage>
        <taxon>Bacteria</taxon>
        <taxon>Pseudomonadati</taxon>
        <taxon>Pseudomonadota</taxon>
        <taxon>Alphaproteobacteria</taxon>
        <taxon>Hyphomicrobiales</taxon>
        <taxon>Tepidamorphaceae</taxon>
        <taxon>Microbaculum</taxon>
    </lineage>
</organism>
<dbReference type="EMBL" id="JALIDZ010000006">
    <property type="protein sequence ID" value="MCT8973254.1"/>
    <property type="molecule type" value="Genomic_DNA"/>
</dbReference>
<proteinExistence type="predicted"/>
<dbReference type="AlphaFoldDB" id="A0AAW5R0C5"/>
<dbReference type="Gene3D" id="1.10.238.160">
    <property type="match status" value="1"/>
</dbReference>
<comment type="caution">
    <text evidence="1">The sequence shown here is derived from an EMBL/GenBank/DDBJ whole genome shotgun (WGS) entry which is preliminary data.</text>
</comment>
<name>A0AAW5R0C5_9HYPH</name>
<dbReference type="Proteomes" id="UP001320898">
    <property type="component" value="Unassembled WGS sequence"/>
</dbReference>
<evidence type="ECO:0000313" key="1">
    <source>
        <dbReference type="EMBL" id="MCT8973254.1"/>
    </source>
</evidence>
<gene>
    <name evidence="1" type="ORF">MUB46_15425</name>
</gene>
<sequence length="67" mass="7481">MILLSWDDLRGKGITYSRSQLYRKIKDGTFPKPVPLGENRTAFVASEIDRWIEGRIAARDAADTAAA</sequence>
<keyword evidence="2" id="KW-1185">Reference proteome</keyword>
<evidence type="ECO:0000313" key="2">
    <source>
        <dbReference type="Proteomes" id="UP001320898"/>
    </source>
</evidence>
<protein>
    <submittedName>
        <fullName evidence="1">AlpA family phage regulatory protein</fullName>
    </submittedName>
</protein>
<dbReference type="InterPro" id="IPR010260">
    <property type="entry name" value="AlpA"/>
</dbReference>